<keyword evidence="1" id="KW-0472">Membrane</keyword>
<gene>
    <name evidence="2" type="ORF">ACFFGN_20315</name>
</gene>
<evidence type="ECO:0000256" key="1">
    <source>
        <dbReference type="SAM" id="Phobius"/>
    </source>
</evidence>
<feature type="transmembrane region" description="Helical" evidence="1">
    <location>
        <begin position="213"/>
        <end position="231"/>
    </location>
</feature>
<name>A0ABV6QP77_9ACTN</name>
<keyword evidence="3" id="KW-1185">Reference proteome</keyword>
<dbReference type="Proteomes" id="UP001589890">
    <property type="component" value="Unassembled WGS sequence"/>
</dbReference>
<feature type="transmembrane region" description="Helical" evidence="1">
    <location>
        <begin position="111"/>
        <end position="127"/>
    </location>
</feature>
<dbReference type="EMBL" id="JBHLTC010000026">
    <property type="protein sequence ID" value="MFC0626435.1"/>
    <property type="molecule type" value="Genomic_DNA"/>
</dbReference>
<accession>A0ABV6QP77</accession>
<feature type="transmembrane region" description="Helical" evidence="1">
    <location>
        <begin position="85"/>
        <end position="105"/>
    </location>
</feature>
<comment type="caution">
    <text evidence="2">The sequence shown here is derived from an EMBL/GenBank/DDBJ whole genome shotgun (WGS) entry which is preliminary data.</text>
</comment>
<feature type="transmembrane region" description="Helical" evidence="1">
    <location>
        <begin position="267"/>
        <end position="286"/>
    </location>
</feature>
<evidence type="ECO:0000313" key="2">
    <source>
        <dbReference type="EMBL" id="MFC0626435.1"/>
    </source>
</evidence>
<reference evidence="2 3" key="1">
    <citation type="submission" date="2024-09" db="EMBL/GenBank/DDBJ databases">
        <authorList>
            <person name="Sun Q."/>
            <person name="Mori K."/>
        </authorList>
    </citation>
    <scope>NUCLEOTIDE SEQUENCE [LARGE SCALE GENOMIC DNA]</scope>
    <source>
        <strain evidence="2 3">CGMCC 1.15906</strain>
    </source>
</reference>
<sequence>MTEMTRIAPIAAAPAGVSWRHWLRHFFEMLVAMVVGMALLDPLWQAILGDRIEITTLTMAVDMAIGMGVWMVYRGHGRRDLIEMSAAMIVPYLVLLVPFRLGWISAGDLEMGGHTAMIVAMVAVMLFRRRHYSAHQHGSHQHGSHQHGVDQHGSARPLIAAIGRRWPTWIALAMTADNWVDPLVPGPWVMLGLPVAFTLIGAIRGRLRDPRMLAIQLVGLGVYVGLAVVAAGTDPRTAGWIVAAGFALHALWDAVHHRYDAVVPRAYAEWCGVLDLVVAATIVLSWSA</sequence>
<protein>
    <submittedName>
        <fullName evidence="2">Uncharacterized protein</fullName>
    </submittedName>
</protein>
<evidence type="ECO:0000313" key="3">
    <source>
        <dbReference type="Proteomes" id="UP001589890"/>
    </source>
</evidence>
<feature type="transmembrane region" description="Helical" evidence="1">
    <location>
        <begin position="237"/>
        <end position="255"/>
    </location>
</feature>
<keyword evidence="1" id="KW-1133">Transmembrane helix</keyword>
<feature type="transmembrane region" description="Helical" evidence="1">
    <location>
        <begin position="26"/>
        <end position="48"/>
    </location>
</feature>
<organism evidence="2 3">
    <name type="scientific">Kribbella deserti</name>
    <dbReference type="NCBI Taxonomy" id="1926257"/>
    <lineage>
        <taxon>Bacteria</taxon>
        <taxon>Bacillati</taxon>
        <taxon>Actinomycetota</taxon>
        <taxon>Actinomycetes</taxon>
        <taxon>Propionibacteriales</taxon>
        <taxon>Kribbellaceae</taxon>
        <taxon>Kribbella</taxon>
    </lineage>
</organism>
<keyword evidence="1" id="KW-0812">Transmembrane</keyword>
<feature type="transmembrane region" description="Helical" evidence="1">
    <location>
        <begin position="54"/>
        <end position="73"/>
    </location>
</feature>
<dbReference type="RefSeq" id="WP_380049942.1">
    <property type="nucleotide sequence ID" value="NZ_JBHLTC010000026.1"/>
</dbReference>
<proteinExistence type="predicted"/>